<comment type="caution">
    <text evidence="1">The sequence shown here is derived from an EMBL/GenBank/DDBJ whole genome shotgun (WGS) entry which is preliminary data.</text>
</comment>
<organism evidence="1 2">
    <name type="scientific">Cytobacillus spartinae</name>
    <dbReference type="NCBI Taxonomy" id="3299023"/>
    <lineage>
        <taxon>Bacteria</taxon>
        <taxon>Bacillati</taxon>
        <taxon>Bacillota</taxon>
        <taxon>Bacilli</taxon>
        <taxon>Bacillales</taxon>
        <taxon>Bacillaceae</taxon>
        <taxon>Cytobacillus</taxon>
    </lineage>
</organism>
<proteinExistence type="predicted"/>
<dbReference type="EMBL" id="JBIACK010000001">
    <property type="protein sequence ID" value="MFE8699511.1"/>
    <property type="molecule type" value="Genomic_DNA"/>
</dbReference>
<protein>
    <recommendedName>
        <fullName evidence="3">KTSC domain-containing protein</fullName>
    </recommendedName>
</protein>
<sequence>MELFISSSYYEVVYENHCYKNLEFIRLDTICEKTYVTLKNVITGEMLTFEQACIRKIRKKMFHFPLKQKSRVS</sequence>
<reference evidence="1 2" key="1">
    <citation type="submission" date="2024-08" db="EMBL/GenBank/DDBJ databases">
        <title>Two novel Cytobacillus novel species.</title>
        <authorList>
            <person name="Liu G."/>
        </authorList>
    </citation>
    <scope>NUCLEOTIDE SEQUENCE [LARGE SCALE GENOMIC DNA]</scope>
    <source>
        <strain evidence="1 2">FJAT-54145</strain>
    </source>
</reference>
<evidence type="ECO:0000313" key="2">
    <source>
        <dbReference type="Proteomes" id="UP001601059"/>
    </source>
</evidence>
<evidence type="ECO:0008006" key="3">
    <source>
        <dbReference type="Google" id="ProtNLM"/>
    </source>
</evidence>
<name>A0ABW6K5Q9_9BACI</name>
<dbReference type="Proteomes" id="UP001601059">
    <property type="component" value="Unassembled WGS sequence"/>
</dbReference>
<gene>
    <name evidence="1" type="ORF">ACFYKX_02615</name>
</gene>
<keyword evidence="2" id="KW-1185">Reference proteome</keyword>
<accession>A0ABW6K5Q9</accession>
<evidence type="ECO:0000313" key="1">
    <source>
        <dbReference type="EMBL" id="MFE8699511.1"/>
    </source>
</evidence>